<evidence type="ECO:0000313" key="10">
    <source>
        <dbReference type="Proteomes" id="UP000594263"/>
    </source>
</evidence>
<evidence type="ECO:0000256" key="1">
    <source>
        <dbReference type="ARBA" id="ARBA00000971"/>
    </source>
</evidence>
<evidence type="ECO:0000256" key="4">
    <source>
        <dbReference type="ARBA" id="ARBA00023110"/>
    </source>
</evidence>
<dbReference type="Proteomes" id="UP000594263">
    <property type="component" value="Unplaced"/>
</dbReference>
<dbReference type="PRINTS" id="PR00153">
    <property type="entry name" value="CSAPPISMRASE"/>
</dbReference>
<feature type="compositionally biased region" description="Basic residues" evidence="6">
    <location>
        <begin position="633"/>
        <end position="643"/>
    </location>
</feature>
<evidence type="ECO:0000256" key="6">
    <source>
        <dbReference type="SAM" id="MobiDB-lite"/>
    </source>
</evidence>
<feature type="compositionally biased region" description="Polar residues" evidence="6">
    <location>
        <begin position="205"/>
        <end position="217"/>
    </location>
</feature>
<dbReference type="GO" id="GO:0005737">
    <property type="term" value="C:cytoplasm"/>
    <property type="evidence" value="ECO:0007669"/>
    <property type="project" value="TreeGrafter"/>
</dbReference>
<dbReference type="OMA" id="IACTHAP"/>
<dbReference type="PROSITE" id="PS50072">
    <property type="entry name" value="CSA_PPIASE_2"/>
    <property type="match status" value="1"/>
</dbReference>
<dbReference type="CDD" id="cd01926">
    <property type="entry name" value="cyclophilin_ABH_like"/>
    <property type="match status" value="1"/>
</dbReference>
<feature type="compositionally biased region" description="Polar residues" evidence="6">
    <location>
        <begin position="484"/>
        <end position="499"/>
    </location>
</feature>
<dbReference type="PANTHER" id="PTHR11071:SF447">
    <property type="entry name" value="PEPTIDYL-PROLYL CIS-TRANS ISOMERASE CYP63"/>
    <property type="match status" value="1"/>
</dbReference>
<dbReference type="PROSITE" id="PS00170">
    <property type="entry name" value="CSA_PPIASE_1"/>
    <property type="match status" value="1"/>
</dbReference>
<feature type="compositionally biased region" description="Basic residues" evidence="6">
    <location>
        <begin position="303"/>
        <end position="340"/>
    </location>
</feature>
<feature type="compositionally biased region" description="Low complexity" evidence="6">
    <location>
        <begin position="436"/>
        <end position="448"/>
    </location>
</feature>
<feature type="chain" id="PRO_5029871011" description="peptidylprolyl isomerase" evidence="7">
    <location>
        <begin position="20"/>
        <end position="694"/>
    </location>
</feature>
<evidence type="ECO:0000256" key="3">
    <source>
        <dbReference type="ARBA" id="ARBA00013194"/>
    </source>
</evidence>
<dbReference type="Gene3D" id="2.40.100.10">
    <property type="entry name" value="Cyclophilin-like"/>
    <property type="match status" value="1"/>
</dbReference>
<protein>
    <recommendedName>
        <fullName evidence="3">peptidylprolyl isomerase</fullName>
        <ecNumber evidence="3">5.2.1.8</ecNumber>
    </recommendedName>
</protein>
<comment type="catalytic activity">
    <reaction evidence="1">
        <text>[protein]-peptidylproline (omega=180) = [protein]-peptidylproline (omega=0)</text>
        <dbReference type="Rhea" id="RHEA:16237"/>
        <dbReference type="Rhea" id="RHEA-COMP:10747"/>
        <dbReference type="Rhea" id="RHEA-COMP:10748"/>
        <dbReference type="ChEBI" id="CHEBI:83833"/>
        <dbReference type="ChEBI" id="CHEBI:83834"/>
        <dbReference type="EC" id="5.2.1.8"/>
    </reaction>
</comment>
<organism evidence="9 10">
    <name type="scientific">Kalanchoe fedtschenkoi</name>
    <name type="common">Lavender scallops</name>
    <name type="synonym">South American air plant</name>
    <dbReference type="NCBI Taxonomy" id="63787"/>
    <lineage>
        <taxon>Eukaryota</taxon>
        <taxon>Viridiplantae</taxon>
        <taxon>Streptophyta</taxon>
        <taxon>Embryophyta</taxon>
        <taxon>Tracheophyta</taxon>
        <taxon>Spermatophyta</taxon>
        <taxon>Magnoliopsida</taxon>
        <taxon>eudicotyledons</taxon>
        <taxon>Gunneridae</taxon>
        <taxon>Pentapetalae</taxon>
        <taxon>Saxifragales</taxon>
        <taxon>Crassulaceae</taxon>
        <taxon>Kalanchoe</taxon>
    </lineage>
</organism>
<dbReference type="PANTHER" id="PTHR11071">
    <property type="entry name" value="PEPTIDYL-PROLYL CIS-TRANS ISOMERASE"/>
    <property type="match status" value="1"/>
</dbReference>
<feature type="domain" description="PPIase cyclophilin-type" evidence="8">
    <location>
        <begin position="34"/>
        <end position="198"/>
    </location>
</feature>
<keyword evidence="5" id="KW-0413">Isomerase</keyword>
<evidence type="ECO:0000313" key="9">
    <source>
        <dbReference type="EnsemblPlants" id="Kaladp0049s0066.1.v1.1"/>
    </source>
</evidence>
<evidence type="ECO:0000256" key="7">
    <source>
        <dbReference type="SAM" id="SignalP"/>
    </source>
</evidence>
<dbReference type="EC" id="5.2.1.8" evidence="3"/>
<feature type="compositionally biased region" description="Low complexity" evidence="6">
    <location>
        <begin position="467"/>
        <end position="478"/>
    </location>
</feature>
<evidence type="ECO:0000256" key="5">
    <source>
        <dbReference type="ARBA" id="ARBA00023235"/>
    </source>
</evidence>
<feature type="region of interest" description="Disordered" evidence="6">
    <location>
        <begin position="204"/>
        <end position="694"/>
    </location>
</feature>
<feature type="compositionally biased region" description="Basic residues" evidence="6">
    <location>
        <begin position="239"/>
        <end position="255"/>
    </location>
</feature>
<accession>A0A7N0U027</accession>
<dbReference type="InterPro" id="IPR020892">
    <property type="entry name" value="Cyclophilin-type_PPIase_CS"/>
</dbReference>
<feature type="compositionally biased region" description="Low complexity" evidence="6">
    <location>
        <begin position="564"/>
        <end position="574"/>
    </location>
</feature>
<comment type="similarity">
    <text evidence="2">Belongs to the cyclophilin-type PPIase family.</text>
</comment>
<keyword evidence="7" id="KW-0732">Signal</keyword>
<feature type="compositionally biased region" description="Acidic residues" evidence="6">
    <location>
        <begin position="264"/>
        <end position="275"/>
    </location>
</feature>
<feature type="compositionally biased region" description="Basic and acidic residues" evidence="6">
    <location>
        <begin position="450"/>
        <end position="465"/>
    </location>
</feature>
<feature type="signal peptide" evidence="7">
    <location>
        <begin position="1"/>
        <end position="19"/>
    </location>
</feature>
<sequence length="694" mass="76719">MLDLNLCFDSVLFIFFVLAKLGEEMSNKKNPVVYFDISIDGDPSERVSMELFADVVPRTAENFRALCTGEKGIGATTGKPLHYKGTTFHRIIKGFMAQGGDFSQGNGTGGESIYGGKFADENFKLKHSGAGFLSMANSGPNTNGSQFFILFKPQPHLDGKHVVFGKVVQGLDTIKRIEQVGSADGKPGSVVKIIDCGEVSDKKMQNASGSVKQQLQGNKKKSRKLSSSEDSSDSESDRKRRQKRKKALNKRKKQRKEYSSSESESSDSDTSDSDSDSPSYETSSKSDSDSDSSSDSSSGGGVYKKRKRSSRKGKMSNGKKKNGRVTKSSRNKRSKHKSKRSSSESKSASSSEDEKAPRKISRSKAEGKKSLSVPDKGGKSPKDVWTKKTDEDEPLKNGRGTENKSSEVAKKPAKSDSFSKSRSPTGSPIRQEMIRRSPISSSQRSPFRSPEPEGKSPNRNSEKQTDGGSSRSPLGSPRQKATEAPSTNHGRAVSRSPSPSGRIRKGRGFTEKYSFARRYRTPSPQRSPTRRYNNYGGRSIPEWKRERQSSYRSYNDRSPRRRYGSPYRRQSPPRYQRRRSRSPPRSPRPYRGRDRKPSRSPVRSPIPADKRPLIGDSLKSRLGNKMDDERRLSTKGRGRRSRSRSSSPSSNGSSPPLRRDKAKPPSPKRSRSNSPATQKGLVSYGDGSPDSGSK</sequence>
<keyword evidence="4" id="KW-0697">Rotamase</keyword>
<keyword evidence="10" id="KW-1185">Reference proteome</keyword>
<dbReference type="GO" id="GO:0016018">
    <property type="term" value="F:cyclosporin A binding"/>
    <property type="evidence" value="ECO:0007669"/>
    <property type="project" value="TreeGrafter"/>
</dbReference>
<dbReference type="Pfam" id="PF00160">
    <property type="entry name" value="Pro_isomerase"/>
    <property type="match status" value="1"/>
</dbReference>
<dbReference type="EnsemblPlants" id="Kaladp0049s0066.1.v1.1">
    <property type="protein sequence ID" value="Kaladp0049s0066.1.v1.1"/>
    <property type="gene ID" value="Kaladp0049s0066.v1.1"/>
</dbReference>
<dbReference type="FunFam" id="2.40.100.10:FF:000022">
    <property type="entry name" value="Peptidyl-prolyl cis-trans isomerase CYP95"/>
    <property type="match status" value="1"/>
</dbReference>
<dbReference type="SUPFAM" id="SSF50891">
    <property type="entry name" value="Cyclophilin-like"/>
    <property type="match status" value="1"/>
</dbReference>
<feature type="compositionally biased region" description="Low complexity" evidence="6">
    <location>
        <begin position="644"/>
        <end position="656"/>
    </location>
</feature>
<dbReference type="AlphaFoldDB" id="A0A7N0U027"/>
<dbReference type="InterPro" id="IPR029000">
    <property type="entry name" value="Cyclophilin-like_dom_sf"/>
</dbReference>
<evidence type="ECO:0000256" key="2">
    <source>
        <dbReference type="ARBA" id="ARBA00007365"/>
    </source>
</evidence>
<name>A0A7N0U027_KALFE</name>
<feature type="compositionally biased region" description="Basic residues" evidence="6">
    <location>
        <begin position="575"/>
        <end position="590"/>
    </location>
</feature>
<proteinExistence type="inferred from homology"/>
<feature type="compositionally biased region" description="Basic and acidic residues" evidence="6">
    <location>
        <begin position="376"/>
        <end position="419"/>
    </location>
</feature>
<evidence type="ECO:0000259" key="8">
    <source>
        <dbReference type="PROSITE" id="PS50072"/>
    </source>
</evidence>
<feature type="compositionally biased region" description="Basic and acidic residues" evidence="6">
    <location>
        <begin position="352"/>
        <end position="369"/>
    </location>
</feature>
<dbReference type="InterPro" id="IPR002130">
    <property type="entry name" value="Cyclophilin-type_PPIase_dom"/>
</dbReference>
<reference evidence="9" key="1">
    <citation type="submission" date="2021-01" db="UniProtKB">
        <authorList>
            <consortium name="EnsemblPlants"/>
        </authorList>
    </citation>
    <scope>IDENTIFICATION</scope>
</reference>
<feature type="compositionally biased region" description="Low complexity" evidence="6">
    <location>
        <begin position="276"/>
        <end position="297"/>
    </location>
</feature>
<dbReference type="GO" id="GO:0006457">
    <property type="term" value="P:protein folding"/>
    <property type="evidence" value="ECO:0007669"/>
    <property type="project" value="InterPro"/>
</dbReference>
<feature type="compositionally biased region" description="Low complexity" evidence="6">
    <location>
        <begin position="521"/>
        <end position="532"/>
    </location>
</feature>
<feature type="compositionally biased region" description="Basic and acidic residues" evidence="6">
    <location>
        <begin position="541"/>
        <end position="558"/>
    </location>
</feature>
<dbReference type="Gramene" id="Kaladp0049s0066.1.v1.1">
    <property type="protein sequence ID" value="Kaladp0049s0066.1.v1.1"/>
    <property type="gene ID" value="Kaladp0049s0066.v1.1"/>
</dbReference>
<dbReference type="GO" id="GO:0003755">
    <property type="term" value="F:peptidyl-prolyl cis-trans isomerase activity"/>
    <property type="evidence" value="ECO:0007669"/>
    <property type="project" value="UniProtKB-KW"/>
</dbReference>